<dbReference type="InterPro" id="IPR042269">
    <property type="entry name" value="Ser_carbopepase_S28_SKS"/>
</dbReference>
<evidence type="ECO:0000313" key="9">
    <source>
        <dbReference type="Proteomes" id="UP000276776"/>
    </source>
</evidence>
<dbReference type="EMBL" id="UYYF01004668">
    <property type="protein sequence ID" value="VDN06255.1"/>
    <property type="molecule type" value="Genomic_DNA"/>
</dbReference>
<dbReference type="STRING" id="103827.A0A0N5D6M2"/>
<keyword evidence="6" id="KW-0325">Glycoprotein</keyword>
<feature type="chain" id="PRO_5043126629" evidence="7">
    <location>
        <begin position="26"/>
        <end position="568"/>
    </location>
</feature>
<keyword evidence="4" id="KW-0378">Hydrolase</keyword>
<dbReference type="Pfam" id="PF05577">
    <property type="entry name" value="Peptidase_S28"/>
    <property type="match status" value="1"/>
</dbReference>
<dbReference type="OrthoDB" id="2130629at2759"/>
<dbReference type="Gene3D" id="3.40.50.1820">
    <property type="entry name" value="alpha/beta hydrolase"/>
    <property type="match status" value="1"/>
</dbReference>
<dbReference type="SUPFAM" id="SSF53474">
    <property type="entry name" value="alpha/beta-Hydrolases"/>
    <property type="match status" value="1"/>
</dbReference>
<dbReference type="AlphaFoldDB" id="A0A0N5D6M2"/>
<reference evidence="8 9" key="2">
    <citation type="submission" date="2018-11" db="EMBL/GenBank/DDBJ databases">
        <authorList>
            <consortium name="Pathogen Informatics"/>
        </authorList>
    </citation>
    <scope>NUCLEOTIDE SEQUENCE [LARGE SCALE GENOMIC DNA]</scope>
</reference>
<dbReference type="GO" id="GO:0006508">
    <property type="term" value="P:proteolysis"/>
    <property type="evidence" value="ECO:0007669"/>
    <property type="project" value="UniProtKB-KW"/>
</dbReference>
<evidence type="ECO:0000256" key="5">
    <source>
        <dbReference type="ARBA" id="ARBA00022825"/>
    </source>
</evidence>
<keyword evidence="9" id="KW-1185">Reference proteome</keyword>
<dbReference type="OMA" id="IMWDLAP"/>
<evidence type="ECO:0000256" key="4">
    <source>
        <dbReference type="ARBA" id="ARBA00022801"/>
    </source>
</evidence>
<protein>
    <submittedName>
        <fullName evidence="10">Serine protease K12H4.7</fullName>
    </submittedName>
</protein>
<dbReference type="Gene3D" id="1.20.120.980">
    <property type="entry name" value="Serine carboxypeptidase S28, SKS domain"/>
    <property type="match status" value="1"/>
</dbReference>
<dbReference type="GO" id="GO:0008239">
    <property type="term" value="F:dipeptidyl-peptidase activity"/>
    <property type="evidence" value="ECO:0007669"/>
    <property type="project" value="TreeGrafter"/>
</dbReference>
<keyword evidence="5" id="KW-0720">Serine protease</keyword>
<keyword evidence="2" id="KW-0645">Protease</keyword>
<dbReference type="PANTHER" id="PTHR11010">
    <property type="entry name" value="PROTEASE S28 PRO-X CARBOXYPEPTIDASE-RELATED"/>
    <property type="match status" value="1"/>
</dbReference>
<feature type="signal peptide" evidence="7">
    <location>
        <begin position="1"/>
        <end position="25"/>
    </location>
</feature>
<comment type="similarity">
    <text evidence="1">Belongs to the peptidase S28 family.</text>
</comment>
<dbReference type="FunFam" id="1.20.120.980:FF:000007">
    <property type="entry name" value="Predicted protein"/>
    <property type="match status" value="1"/>
</dbReference>
<dbReference type="InterPro" id="IPR029058">
    <property type="entry name" value="AB_hydrolase_fold"/>
</dbReference>
<name>A0A0N5D6M2_THECL</name>
<evidence type="ECO:0000256" key="1">
    <source>
        <dbReference type="ARBA" id="ARBA00011079"/>
    </source>
</evidence>
<dbReference type="InterPro" id="IPR008758">
    <property type="entry name" value="Peptidase_S28"/>
</dbReference>
<accession>A0A0N5D6M2</accession>
<evidence type="ECO:0000256" key="7">
    <source>
        <dbReference type="SAM" id="SignalP"/>
    </source>
</evidence>
<evidence type="ECO:0000256" key="3">
    <source>
        <dbReference type="ARBA" id="ARBA00022729"/>
    </source>
</evidence>
<evidence type="ECO:0000313" key="10">
    <source>
        <dbReference type="WBParaSite" id="TCLT_0000868801-mRNA-1"/>
    </source>
</evidence>
<organism evidence="10">
    <name type="scientific">Thelazia callipaeda</name>
    <name type="common">Oriental eyeworm</name>
    <name type="synonym">Parasitic nematode</name>
    <dbReference type="NCBI Taxonomy" id="103827"/>
    <lineage>
        <taxon>Eukaryota</taxon>
        <taxon>Metazoa</taxon>
        <taxon>Ecdysozoa</taxon>
        <taxon>Nematoda</taxon>
        <taxon>Chromadorea</taxon>
        <taxon>Rhabditida</taxon>
        <taxon>Spirurina</taxon>
        <taxon>Spiruromorpha</taxon>
        <taxon>Thelazioidea</taxon>
        <taxon>Thelaziidae</taxon>
        <taxon>Thelazia</taxon>
    </lineage>
</organism>
<reference evidence="10" key="1">
    <citation type="submission" date="2017-02" db="UniProtKB">
        <authorList>
            <consortium name="WormBaseParasite"/>
        </authorList>
    </citation>
    <scope>IDENTIFICATION</scope>
</reference>
<evidence type="ECO:0000256" key="6">
    <source>
        <dbReference type="ARBA" id="ARBA00023180"/>
    </source>
</evidence>
<sequence>MVIPYCIISFLPILILSLTTNDVSGQNFNQFHRFLNRRQSFWKHSTELSDSSIPLYQWDETEYPYMPIDHFTYRNSDHFALRYLTNYSYFECSGPLFFYAGNEGSIEGFAVNTGIMWNLALSFKAALVFAEHRYYGKSMPFGNDSYTYVTKLGYLSAAQALADFAELIYYLKMDISKYGHCPQDTEIPVIVFGGSYGGMLAAWLRMKYPHIVNGAWASSAPVRNFDGSGVSPDLMSNITTRVYVDSGCSRDAFSKGFEAIKQLSNSDSGIKALNEIFHAKPGYEMQSAKDFEDLYDYITAAIFYMAMTDYPYPADFLEALPAFPVKYACTFAKEAPTNETELAKQLYNVINVFYNYTGALDYNCFTANCYNSYGALDAGSGWVWQSCTSMTMQLCDSGGENDFFLKTCNESKEIEQMLKDNCFYYFKTIGYTEDFYHTKEPAIRYGLTYFAASNIIFSNGNLDPWSAGGVYDDSPGIQQAKKNGVYTFYMLDAAHHLDLRSPNTCDPPSVMSARHQIVRILQCWVYNNCTELPSPERLPDNSEWKLPTECKYINESYPWGYESKVCFV</sequence>
<dbReference type="GO" id="GO:0070008">
    <property type="term" value="F:serine-type exopeptidase activity"/>
    <property type="evidence" value="ECO:0007669"/>
    <property type="project" value="InterPro"/>
</dbReference>
<keyword evidence="3 7" id="KW-0732">Signal</keyword>
<dbReference type="Proteomes" id="UP000276776">
    <property type="component" value="Unassembled WGS sequence"/>
</dbReference>
<gene>
    <name evidence="8" type="ORF">TCLT_LOCUS8677</name>
</gene>
<evidence type="ECO:0000256" key="2">
    <source>
        <dbReference type="ARBA" id="ARBA00022670"/>
    </source>
</evidence>
<proteinExistence type="inferred from homology"/>
<dbReference type="PANTHER" id="PTHR11010:SF104">
    <property type="entry name" value="SERINE PROTEASE PCP-1-RELATED"/>
    <property type="match status" value="1"/>
</dbReference>
<evidence type="ECO:0000313" key="8">
    <source>
        <dbReference type="EMBL" id="VDN06255.1"/>
    </source>
</evidence>
<dbReference type="WBParaSite" id="TCLT_0000868801-mRNA-1">
    <property type="protein sequence ID" value="TCLT_0000868801-mRNA-1"/>
    <property type="gene ID" value="TCLT_0000868801"/>
</dbReference>